<dbReference type="eggNOG" id="ENOG5032UNY">
    <property type="taxonomic scope" value="Bacteria"/>
</dbReference>
<name>C0ETQ3_9FIRM</name>
<gene>
    <name evidence="2" type="ORF">EUBHAL_00784</name>
</gene>
<feature type="domain" description="DUF5348" evidence="1">
    <location>
        <begin position="6"/>
        <end position="75"/>
    </location>
</feature>
<evidence type="ECO:0000313" key="2">
    <source>
        <dbReference type="EMBL" id="EEG37358.1"/>
    </source>
</evidence>
<evidence type="ECO:0000313" key="3">
    <source>
        <dbReference type="Proteomes" id="UP000003174"/>
    </source>
</evidence>
<dbReference type="AlphaFoldDB" id="C0ETQ3"/>
<sequence length="77" mass="9304">MIMKEGILAYNRVNDRYGLLSSDLWVHTGFHCGKRMEVFMDGKWILSRMEMNPKREWYLVETPYSGNLEYIRVRIEE</sequence>
<organism evidence="2 3">
    <name type="scientific">Anaerobutyricum hallii DSM 3353</name>
    <dbReference type="NCBI Taxonomy" id="411469"/>
    <lineage>
        <taxon>Bacteria</taxon>
        <taxon>Bacillati</taxon>
        <taxon>Bacillota</taxon>
        <taxon>Clostridia</taxon>
        <taxon>Lachnospirales</taxon>
        <taxon>Lachnospiraceae</taxon>
        <taxon>Anaerobutyricum</taxon>
    </lineage>
</organism>
<dbReference type="Gene3D" id="2.40.10.390">
    <property type="match status" value="1"/>
</dbReference>
<protein>
    <recommendedName>
        <fullName evidence="1">DUF5348 domain-containing protein</fullName>
    </recommendedName>
</protein>
<dbReference type="Proteomes" id="UP000003174">
    <property type="component" value="Unassembled WGS sequence"/>
</dbReference>
<reference evidence="2 3" key="1">
    <citation type="submission" date="2009-01" db="EMBL/GenBank/DDBJ databases">
        <authorList>
            <person name="Fulton L."/>
            <person name="Clifton S."/>
            <person name="Fulton B."/>
            <person name="Xu J."/>
            <person name="Minx P."/>
            <person name="Pepin K.H."/>
            <person name="Johnson M."/>
            <person name="Bhonagiri V."/>
            <person name="Nash W.E."/>
            <person name="Mardis E.R."/>
            <person name="Wilson R.K."/>
        </authorList>
    </citation>
    <scope>NUCLEOTIDE SEQUENCE [LARGE SCALE GENOMIC DNA]</scope>
    <source>
        <strain evidence="2 3">DSM 3353</strain>
    </source>
</reference>
<accession>C0ETQ3</accession>
<evidence type="ECO:0000259" key="1">
    <source>
        <dbReference type="Pfam" id="PF17295"/>
    </source>
</evidence>
<comment type="caution">
    <text evidence="2">The sequence shown here is derived from an EMBL/GenBank/DDBJ whole genome shotgun (WGS) entry which is preliminary data.</text>
</comment>
<dbReference type="EMBL" id="ACEP01000042">
    <property type="protein sequence ID" value="EEG37358.1"/>
    <property type="molecule type" value="Genomic_DNA"/>
</dbReference>
<dbReference type="InterPro" id="IPR035255">
    <property type="entry name" value="DUF5348"/>
</dbReference>
<dbReference type="Pfam" id="PF17295">
    <property type="entry name" value="DUF5348"/>
    <property type="match status" value="1"/>
</dbReference>
<proteinExistence type="predicted"/>
<reference evidence="2 3" key="2">
    <citation type="submission" date="2009-02" db="EMBL/GenBank/DDBJ databases">
        <title>Draft genome sequence of Eubacterium hallii (DSM 3353).</title>
        <authorList>
            <person name="Sudarsanam P."/>
            <person name="Ley R."/>
            <person name="Guruge J."/>
            <person name="Turnbaugh P.J."/>
            <person name="Mahowald M."/>
            <person name="Liep D."/>
            <person name="Gordon J."/>
        </authorList>
    </citation>
    <scope>NUCLEOTIDE SEQUENCE [LARGE SCALE GENOMIC DNA]</scope>
    <source>
        <strain evidence="2 3">DSM 3353</strain>
    </source>
</reference>